<dbReference type="PANTHER" id="PTHR31109">
    <property type="entry name" value="PROTEIN FAM207A"/>
    <property type="match status" value="1"/>
</dbReference>
<evidence type="ECO:0000313" key="5">
    <source>
        <dbReference type="EMBL" id="KAH0518188.1"/>
    </source>
</evidence>
<dbReference type="GO" id="GO:0000462">
    <property type="term" value="P:maturation of SSU-rRNA from tricistronic rRNA transcript (SSU-rRNA, 5.8S rRNA, LSU-rRNA)"/>
    <property type="evidence" value="ECO:0007669"/>
    <property type="project" value="InterPro"/>
</dbReference>
<protein>
    <submittedName>
        <fullName evidence="5">Protein FAM207A</fullName>
    </submittedName>
</protein>
<evidence type="ECO:0000256" key="4">
    <source>
        <dbReference type="SAM" id="MobiDB-lite"/>
    </source>
</evidence>
<dbReference type="Pfam" id="PF15341">
    <property type="entry name" value="SLX9"/>
    <property type="match status" value="1"/>
</dbReference>
<reference evidence="5" key="1">
    <citation type="submission" date="2020-03" db="EMBL/GenBank/DDBJ databases">
        <title>Studies in the Genomics of Life Span.</title>
        <authorList>
            <person name="Glass D."/>
        </authorList>
    </citation>
    <scope>NUCLEOTIDE SEQUENCE</scope>
    <source>
        <strain evidence="5">LTLLF</strain>
        <tissue evidence="5">Muscle</tissue>
    </source>
</reference>
<evidence type="ECO:0000313" key="6">
    <source>
        <dbReference type="Proteomes" id="UP000710432"/>
    </source>
</evidence>
<proteinExistence type="inferred from homology"/>
<sequence length="323" mass="34950">MAGVSAEQGLFMAGVSAEQGPCMAGVSAEQGLFMAGVSAEQGPCMAGVSAEQGPFMAGVSAEQDLFMAGVSAEQDLFMAGVSAEQGLFMAGVSAEQGPCMAVVSAEQGPCMAGVSAEQGPCMAGVSVEQGSCMAGVSAEQGPCMAGVFAEQDWTLVHNDIFARTQIDPSALVQRLELDQKSVVSLRKGTEPKTILPKKEKLRLRHERWLQKIEAIKLAERKLKEERRRKAMVVVGDLHPLRDALPELQELEASRRQQTRRRVTSKPRPVELSRMSTAQRQQLLEEERTRFRELLASPSYRASPLLAIGRQLAHQMQLEGGDQL</sequence>
<accession>A0A8J6GWN6</accession>
<dbReference type="GO" id="GO:0005730">
    <property type="term" value="C:nucleolus"/>
    <property type="evidence" value="ECO:0007669"/>
    <property type="project" value="UniProtKB-SubCell"/>
</dbReference>
<evidence type="ECO:0000256" key="3">
    <source>
        <dbReference type="ARBA" id="ARBA00023242"/>
    </source>
</evidence>
<dbReference type="Proteomes" id="UP000710432">
    <property type="component" value="Unassembled WGS sequence"/>
</dbReference>
<name>A0A8J6GWN6_MICOH</name>
<gene>
    <name evidence="5" type="ORF">LTLLF_117485</name>
</gene>
<dbReference type="GO" id="GO:0030688">
    <property type="term" value="C:preribosome, small subunit precursor"/>
    <property type="evidence" value="ECO:0007669"/>
    <property type="project" value="InterPro"/>
</dbReference>
<organism evidence="5 6">
    <name type="scientific">Microtus ochrogaster</name>
    <name type="common">Prairie vole</name>
    <dbReference type="NCBI Taxonomy" id="79684"/>
    <lineage>
        <taxon>Eukaryota</taxon>
        <taxon>Metazoa</taxon>
        <taxon>Chordata</taxon>
        <taxon>Craniata</taxon>
        <taxon>Vertebrata</taxon>
        <taxon>Euteleostomi</taxon>
        <taxon>Mammalia</taxon>
        <taxon>Eutheria</taxon>
        <taxon>Euarchontoglires</taxon>
        <taxon>Glires</taxon>
        <taxon>Rodentia</taxon>
        <taxon>Myomorpha</taxon>
        <taxon>Muroidea</taxon>
        <taxon>Cricetidae</taxon>
        <taxon>Arvicolinae</taxon>
        <taxon>Microtus</taxon>
    </lineage>
</organism>
<keyword evidence="3" id="KW-0539">Nucleus</keyword>
<dbReference type="GO" id="GO:0030686">
    <property type="term" value="C:90S preribosome"/>
    <property type="evidence" value="ECO:0007669"/>
    <property type="project" value="InterPro"/>
</dbReference>
<evidence type="ECO:0000256" key="1">
    <source>
        <dbReference type="ARBA" id="ARBA00004604"/>
    </source>
</evidence>
<dbReference type="EMBL" id="JAATJU010012500">
    <property type="protein sequence ID" value="KAH0518188.1"/>
    <property type="molecule type" value="Genomic_DNA"/>
</dbReference>
<dbReference type="PANTHER" id="PTHR31109:SF2">
    <property type="entry name" value="RIBOSOME BIOGENESIS PROTEIN SLX9 HOMOLOG"/>
    <property type="match status" value="1"/>
</dbReference>
<comment type="subcellular location">
    <subcellularLocation>
        <location evidence="1">Nucleus</location>
        <location evidence="1">Nucleolus</location>
    </subcellularLocation>
</comment>
<evidence type="ECO:0000256" key="2">
    <source>
        <dbReference type="ARBA" id="ARBA00011022"/>
    </source>
</evidence>
<comment type="similarity">
    <text evidence="2">Belongs to the SLX9 family.</text>
</comment>
<feature type="region of interest" description="Disordered" evidence="4">
    <location>
        <begin position="251"/>
        <end position="278"/>
    </location>
</feature>
<dbReference type="InterPro" id="IPR028160">
    <property type="entry name" value="Slx9-like"/>
</dbReference>
<comment type="caution">
    <text evidence="5">The sequence shown here is derived from an EMBL/GenBank/DDBJ whole genome shotgun (WGS) entry which is preliminary data.</text>
</comment>
<dbReference type="AlphaFoldDB" id="A0A8J6GWN6"/>